<keyword evidence="1" id="KW-1133">Transmembrane helix</keyword>
<gene>
    <name evidence="2" type="ORF">Gferi_22145</name>
</gene>
<dbReference type="AlphaFoldDB" id="A0A1D8GM65"/>
<feature type="transmembrane region" description="Helical" evidence="1">
    <location>
        <begin position="166"/>
        <end position="186"/>
    </location>
</feature>
<sequence length="273" mass="31319">MAGIFGLFDYTKPGPGIPKNPPPKPRSIVFFEIFFRKFWHLVKLNLLFLVFNLPAIVVMSFISHLFLQRVINSGPISNSIYELEFYFAAGAVLVCIPVLTVGPAQAGFTYVLRNFAGEEHAFLWEDFKEQAFSNARQSIFVCLIDLFVTVTVGLDINFYLKINDKNIFSTGITAFIIMSFLLYMMMHMYIYPMMITFRLSVKQIYKNAFIFSIIKFFPNLGIFSLCFILTSLPLLLFPTGGILLFFLITMSMTGLITNFYVYPVLKKYMIAKI</sequence>
<accession>A0A1D8GM65</accession>
<evidence type="ECO:0000313" key="3">
    <source>
        <dbReference type="Proteomes" id="UP000095743"/>
    </source>
</evidence>
<keyword evidence="1" id="KW-0472">Membrane</keyword>
<dbReference type="Pfam" id="PF04854">
    <property type="entry name" value="DUF624"/>
    <property type="match status" value="1"/>
</dbReference>
<name>A0A1D8GM65_9FIRM</name>
<protein>
    <recommendedName>
        <fullName evidence="4">DUF624 domain-containing protein</fullName>
    </recommendedName>
</protein>
<dbReference type="EMBL" id="CP017269">
    <property type="protein sequence ID" value="AOT72003.1"/>
    <property type="molecule type" value="Genomic_DNA"/>
</dbReference>
<feature type="transmembrane region" description="Helical" evidence="1">
    <location>
        <begin position="242"/>
        <end position="265"/>
    </location>
</feature>
<feature type="transmembrane region" description="Helical" evidence="1">
    <location>
        <begin position="87"/>
        <end position="112"/>
    </location>
</feature>
<dbReference type="RefSeq" id="WP_069980318.1">
    <property type="nucleotide sequence ID" value="NZ_CP017269.1"/>
</dbReference>
<keyword evidence="1" id="KW-0812">Transmembrane</keyword>
<feature type="transmembrane region" description="Helical" evidence="1">
    <location>
        <begin position="207"/>
        <end position="230"/>
    </location>
</feature>
<dbReference type="KEGG" id="gfe:Gferi_22145"/>
<evidence type="ECO:0000313" key="2">
    <source>
        <dbReference type="EMBL" id="AOT72003.1"/>
    </source>
</evidence>
<dbReference type="Proteomes" id="UP000095743">
    <property type="component" value="Chromosome"/>
</dbReference>
<reference evidence="2 3" key="1">
    <citation type="submission" date="2016-09" db="EMBL/GenBank/DDBJ databases">
        <title>Genomic analysis reveals versatility of anaerobic energy metabolism of Geosporobacter ferrireducens IRF9 of phylum Firmicutes.</title>
        <authorList>
            <person name="Kim S.-J."/>
        </authorList>
    </citation>
    <scope>NUCLEOTIDE SEQUENCE [LARGE SCALE GENOMIC DNA]</scope>
    <source>
        <strain evidence="2 3">IRF9</strain>
    </source>
</reference>
<dbReference type="STRING" id="1424294.Gferi_22145"/>
<organism evidence="2 3">
    <name type="scientific">Geosporobacter ferrireducens</name>
    <dbReference type="NCBI Taxonomy" id="1424294"/>
    <lineage>
        <taxon>Bacteria</taxon>
        <taxon>Bacillati</taxon>
        <taxon>Bacillota</taxon>
        <taxon>Clostridia</taxon>
        <taxon>Peptostreptococcales</taxon>
        <taxon>Thermotaleaceae</taxon>
        <taxon>Geosporobacter</taxon>
    </lineage>
</organism>
<feature type="transmembrane region" description="Helical" evidence="1">
    <location>
        <begin position="46"/>
        <end position="67"/>
    </location>
</feature>
<dbReference type="OrthoDB" id="1852280at2"/>
<evidence type="ECO:0008006" key="4">
    <source>
        <dbReference type="Google" id="ProtNLM"/>
    </source>
</evidence>
<feature type="transmembrane region" description="Helical" evidence="1">
    <location>
        <begin position="138"/>
        <end position="160"/>
    </location>
</feature>
<evidence type="ECO:0000256" key="1">
    <source>
        <dbReference type="SAM" id="Phobius"/>
    </source>
</evidence>
<keyword evidence="3" id="KW-1185">Reference proteome</keyword>
<dbReference type="InterPro" id="IPR006938">
    <property type="entry name" value="DUF624"/>
</dbReference>
<proteinExistence type="predicted"/>